<dbReference type="InterPro" id="IPR006674">
    <property type="entry name" value="HD_domain"/>
</dbReference>
<proteinExistence type="predicted"/>
<comment type="caution">
    <text evidence="2">The sequence shown here is derived from an EMBL/GenBank/DDBJ whole genome shotgun (WGS) entry which is preliminary data.</text>
</comment>
<evidence type="ECO:0000313" key="3">
    <source>
        <dbReference type="Proteomes" id="UP000474967"/>
    </source>
</evidence>
<accession>A0A6L9XUH6</accession>
<organism evidence="2 3">
    <name type="scientific">Leifsonia tongyongensis</name>
    <dbReference type="NCBI Taxonomy" id="1268043"/>
    <lineage>
        <taxon>Bacteria</taxon>
        <taxon>Bacillati</taxon>
        <taxon>Actinomycetota</taxon>
        <taxon>Actinomycetes</taxon>
        <taxon>Micrococcales</taxon>
        <taxon>Microbacteriaceae</taxon>
        <taxon>Leifsonia</taxon>
    </lineage>
</organism>
<evidence type="ECO:0000313" key="2">
    <source>
        <dbReference type="EMBL" id="NEN05050.1"/>
    </source>
</evidence>
<dbReference type="SUPFAM" id="SSF109604">
    <property type="entry name" value="HD-domain/PDEase-like"/>
    <property type="match status" value="1"/>
</dbReference>
<feature type="domain" description="HD/PDEase" evidence="1">
    <location>
        <begin position="25"/>
        <end position="144"/>
    </location>
</feature>
<sequence>MRMSDIIAPDTAASRAALEIASAYHTPSLLNHVERSWLWAIGFAETRELEPDHELLYVAALLHDLGIVREFDNHTLAYEDAGGHVAIALTAGAGWPAHRRVRAHEVIVRHNWPEVDPEFDTEGHLLEIATALDISSARSDELPVAFRREVLDRYPRLELAAEFTACVKDQAVRKPDTAARRLVDGGVERKLKENPLERPYSLDRP</sequence>
<keyword evidence="3" id="KW-1185">Reference proteome</keyword>
<protein>
    <submittedName>
        <fullName evidence="2">HD domain-containing protein</fullName>
    </submittedName>
</protein>
<dbReference type="InterPro" id="IPR003607">
    <property type="entry name" value="HD/PDEase_dom"/>
</dbReference>
<name>A0A6L9XUH6_9MICO</name>
<dbReference type="EMBL" id="JAAGWY010000001">
    <property type="protein sequence ID" value="NEN05050.1"/>
    <property type="molecule type" value="Genomic_DNA"/>
</dbReference>
<dbReference type="PANTHER" id="PTHR35569">
    <property type="entry name" value="CYANAMIDE HYDRATASE DDI2-RELATED"/>
    <property type="match status" value="1"/>
</dbReference>
<dbReference type="RefSeq" id="WP_163288119.1">
    <property type="nucleotide sequence ID" value="NZ_JAAGWY010000001.1"/>
</dbReference>
<dbReference type="AlphaFoldDB" id="A0A6L9XUH6"/>
<reference evidence="2 3" key="1">
    <citation type="journal article" date="2014" name="J. Microbiol.">
        <title>Diaminobutyricibacter tongyongensis gen. nov., sp. nov. and Homoserinibacter gongjuensis gen. nov., sp. nov. belong to the family Microbacteriaceae.</title>
        <authorList>
            <person name="Kim S.J."/>
            <person name="Ahn J.H."/>
            <person name="Weon H.Y."/>
            <person name="Hamada M."/>
            <person name="Suzuki K."/>
            <person name="Kwon S.W."/>
        </authorList>
    </citation>
    <scope>NUCLEOTIDE SEQUENCE [LARGE SCALE GENOMIC DNA]</scope>
    <source>
        <strain evidence="2 3">NBRC 108724</strain>
    </source>
</reference>
<dbReference type="PANTHER" id="PTHR35569:SF1">
    <property type="entry name" value="CYANAMIDE HYDRATASE DDI2-RELATED"/>
    <property type="match status" value="1"/>
</dbReference>
<dbReference type="SMART" id="SM00471">
    <property type="entry name" value="HDc"/>
    <property type="match status" value="1"/>
</dbReference>
<gene>
    <name evidence="2" type="ORF">G3T36_04115</name>
</gene>
<dbReference type="Pfam" id="PF01966">
    <property type="entry name" value="HD"/>
    <property type="match status" value="1"/>
</dbReference>
<dbReference type="Gene3D" id="1.10.3210.10">
    <property type="entry name" value="Hypothetical protein af1432"/>
    <property type="match status" value="1"/>
</dbReference>
<evidence type="ECO:0000259" key="1">
    <source>
        <dbReference type="SMART" id="SM00471"/>
    </source>
</evidence>
<dbReference type="Proteomes" id="UP000474967">
    <property type="component" value="Unassembled WGS sequence"/>
</dbReference>